<evidence type="ECO:0000256" key="3">
    <source>
        <dbReference type="ARBA" id="ARBA00022989"/>
    </source>
</evidence>
<accession>A0ABR4I741</accession>
<feature type="transmembrane region" description="Helical" evidence="5">
    <location>
        <begin position="256"/>
        <end position="275"/>
    </location>
</feature>
<feature type="transmembrane region" description="Helical" evidence="5">
    <location>
        <begin position="192"/>
        <end position="214"/>
    </location>
</feature>
<feature type="transmembrane region" description="Helical" evidence="5">
    <location>
        <begin position="81"/>
        <end position="100"/>
    </location>
</feature>
<evidence type="ECO:0000313" key="7">
    <source>
        <dbReference type="EMBL" id="KAL2823568.1"/>
    </source>
</evidence>
<gene>
    <name evidence="7" type="ORF">BDW59DRAFT_180601</name>
</gene>
<evidence type="ECO:0000256" key="1">
    <source>
        <dbReference type="ARBA" id="ARBA00004141"/>
    </source>
</evidence>
<feature type="transmembrane region" description="Helical" evidence="5">
    <location>
        <begin position="107"/>
        <end position="124"/>
    </location>
</feature>
<dbReference type="EMBL" id="JBFXLS010000051">
    <property type="protein sequence ID" value="KAL2823568.1"/>
    <property type="molecule type" value="Genomic_DNA"/>
</dbReference>
<feature type="transmembrane region" description="Helical" evidence="5">
    <location>
        <begin position="164"/>
        <end position="186"/>
    </location>
</feature>
<keyword evidence="8" id="KW-1185">Reference proteome</keyword>
<dbReference type="Proteomes" id="UP001610335">
    <property type="component" value="Unassembled WGS sequence"/>
</dbReference>
<protein>
    <submittedName>
        <fullName evidence="7">Major facilitator superfamily domain-containing protein</fullName>
    </submittedName>
</protein>
<sequence>MATTASPEIAEPEAGNVSKYVEPDAAQYTRFPPRRKQLITFVLSICGLLTPVGSTTILAAIPEIASTYNTTGTVINISNAVYLVCMGISPSIWGPLSYIYGRRPNCIVSSVLFTAFSIGTALAPNLASFFIFRLLTALFGTAFFVVGTAAIGDIYAPTERGTSLSWFLSGTQIGPCFAPLLGGAIVNSTSSWRGIFWMQTGIGGLATILVFLCLPETIPSRAIDEMHHLSTAKRTTRFLYLLNPARVTVLLLSNPNLWMVGLASSALIFNMYSLLTPIRYILNIRFSLTSPLQSGFFFLAPGFGYLLGTCFGGRLSDLVVTRYIKKRGRRLPEDRLRAATLFLGGVSPVCMLVYGWTVEKRVGGIALPVIVMFIQGVSQLLSFPSLNAYCVDVAEDRSQSSMVVAGNYQIRYAFAAAGSIACLPGTEAIGVGWFSAISAIFLFVAMVLVQFVILYGERWRVGKGSRGGKQAADFCLSAAKPHEGE</sequence>
<feature type="transmembrane region" description="Helical" evidence="5">
    <location>
        <begin position="336"/>
        <end position="356"/>
    </location>
</feature>
<dbReference type="InterPro" id="IPR020846">
    <property type="entry name" value="MFS_dom"/>
</dbReference>
<keyword evidence="4 5" id="KW-0472">Membrane</keyword>
<comment type="caution">
    <text evidence="7">The sequence shown here is derived from an EMBL/GenBank/DDBJ whole genome shotgun (WGS) entry which is preliminary data.</text>
</comment>
<feature type="transmembrane region" description="Helical" evidence="5">
    <location>
        <begin position="130"/>
        <end position="152"/>
    </location>
</feature>
<evidence type="ECO:0000259" key="6">
    <source>
        <dbReference type="PROSITE" id="PS50850"/>
    </source>
</evidence>
<keyword evidence="3 5" id="KW-1133">Transmembrane helix</keyword>
<keyword evidence="2 5" id="KW-0812">Transmembrane</keyword>
<feature type="domain" description="Major facilitator superfamily (MFS) profile" evidence="6">
    <location>
        <begin position="39"/>
        <end position="457"/>
    </location>
</feature>
<evidence type="ECO:0000256" key="4">
    <source>
        <dbReference type="ARBA" id="ARBA00023136"/>
    </source>
</evidence>
<proteinExistence type="predicted"/>
<feature type="transmembrane region" description="Helical" evidence="5">
    <location>
        <begin position="410"/>
        <end position="426"/>
    </location>
</feature>
<dbReference type="InterPro" id="IPR011701">
    <property type="entry name" value="MFS"/>
</dbReference>
<dbReference type="Gene3D" id="1.20.1250.20">
    <property type="entry name" value="MFS general substrate transporter like domains"/>
    <property type="match status" value="1"/>
</dbReference>
<dbReference type="SUPFAM" id="SSF103473">
    <property type="entry name" value="MFS general substrate transporter"/>
    <property type="match status" value="1"/>
</dbReference>
<dbReference type="Pfam" id="PF07690">
    <property type="entry name" value="MFS_1"/>
    <property type="match status" value="1"/>
</dbReference>
<dbReference type="PANTHER" id="PTHR23502:SF64">
    <property type="entry name" value="TRANSPORTER, PUTATIVE (AFU_ORTHOLOGUE AFUA_3G11760)-RELATED"/>
    <property type="match status" value="1"/>
</dbReference>
<name>A0ABR4I741_9EURO</name>
<dbReference type="PROSITE" id="PS50850">
    <property type="entry name" value="MFS"/>
    <property type="match status" value="1"/>
</dbReference>
<feature type="transmembrane region" description="Helical" evidence="5">
    <location>
        <begin position="295"/>
        <end position="315"/>
    </location>
</feature>
<organism evidence="7 8">
    <name type="scientific">Aspergillus cavernicola</name>
    <dbReference type="NCBI Taxonomy" id="176166"/>
    <lineage>
        <taxon>Eukaryota</taxon>
        <taxon>Fungi</taxon>
        <taxon>Dikarya</taxon>
        <taxon>Ascomycota</taxon>
        <taxon>Pezizomycotina</taxon>
        <taxon>Eurotiomycetes</taxon>
        <taxon>Eurotiomycetidae</taxon>
        <taxon>Eurotiales</taxon>
        <taxon>Aspergillaceae</taxon>
        <taxon>Aspergillus</taxon>
        <taxon>Aspergillus subgen. Nidulantes</taxon>
    </lineage>
</organism>
<feature type="transmembrane region" description="Helical" evidence="5">
    <location>
        <begin position="362"/>
        <end position="389"/>
    </location>
</feature>
<dbReference type="PANTHER" id="PTHR23502">
    <property type="entry name" value="MAJOR FACILITATOR SUPERFAMILY"/>
    <property type="match status" value="1"/>
</dbReference>
<feature type="transmembrane region" description="Helical" evidence="5">
    <location>
        <begin position="38"/>
        <end position="61"/>
    </location>
</feature>
<feature type="transmembrane region" description="Helical" evidence="5">
    <location>
        <begin position="432"/>
        <end position="456"/>
    </location>
</feature>
<dbReference type="InterPro" id="IPR036259">
    <property type="entry name" value="MFS_trans_sf"/>
</dbReference>
<evidence type="ECO:0000313" key="8">
    <source>
        <dbReference type="Proteomes" id="UP001610335"/>
    </source>
</evidence>
<evidence type="ECO:0000256" key="2">
    <source>
        <dbReference type="ARBA" id="ARBA00022692"/>
    </source>
</evidence>
<comment type="subcellular location">
    <subcellularLocation>
        <location evidence="1">Membrane</location>
        <topology evidence="1">Multi-pass membrane protein</topology>
    </subcellularLocation>
</comment>
<evidence type="ECO:0000256" key="5">
    <source>
        <dbReference type="SAM" id="Phobius"/>
    </source>
</evidence>
<reference evidence="7 8" key="1">
    <citation type="submission" date="2024-07" db="EMBL/GenBank/DDBJ databases">
        <title>Section-level genome sequencing and comparative genomics of Aspergillus sections Usti and Cavernicolus.</title>
        <authorList>
            <consortium name="Lawrence Berkeley National Laboratory"/>
            <person name="Nybo J.L."/>
            <person name="Vesth T.C."/>
            <person name="Theobald S."/>
            <person name="Frisvad J.C."/>
            <person name="Larsen T.O."/>
            <person name="Kjaerboelling I."/>
            <person name="Rothschild-Mancinelli K."/>
            <person name="Lyhne E.K."/>
            <person name="Kogle M.E."/>
            <person name="Barry K."/>
            <person name="Clum A."/>
            <person name="Na H."/>
            <person name="Ledsgaard L."/>
            <person name="Lin J."/>
            <person name="Lipzen A."/>
            <person name="Kuo A."/>
            <person name="Riley R."/>
            <person name="Mondo S."/>
            <person name="LaButti K."/>
            <person name="Haridas S."/>
            <person name="Pangalinan J."/>
            <person name="Salamov A.A."/>
            <person name="Simmons B.A."/>
            <person name="Magnuson J.K."/>
            <person name="Chen J."/>
            <person name="Drula E."/>
            <person name="Henrissat B."/>
            <person name="Wiebenga A."/>
            <person name="Lubbers R.J."/>
            <person name="Gomes A.C."/>
            <person name="Makela M.R."/>
            <person name="Stajich J."/>
            <person name="Grigoriev I.V."/>
            <person name="Mortensen U.H."/>
            <person name="De vries R.P."/>
            <person name="Baker S.E."/>
            <person name="Andersen M.R."/>
        </authorList>
    </citation>
    <scope>NUCLEOTIDE SEQUENCE [LARGE SCALE GENOMIC DNA]</scope>
    <source>
        <strain evidence="7 8">CBS 600.67</strain>
    </source>
</reference>